<keyword evidence="6" id="KW-0040">ANK repeat</keyword>
<dbReference type="Gene3D" id="1.25.40.20">
    <property type="entry name" value="Ankyrin repeat-containing domain"/>
    <property type="match status" value="2"/>
</dbReference>
<name>A0A9Q0LJD1_ANAIG</name>
<dbReference type="OMA" id="INGHEEV"/>
<feature type="repeat" description="ANK" evidence="6">
    <location>
        <begin position="66"/>
        <end position="99"/>
    </location>
</feature>
<dbReference type="GO" id="GO:0005524">
    <property type="term" value="F:ATP binding"/>
    <property type="evidence" value="ECO:0007669"/>
    <property type="project" value="UniProtKB-KW"/>
</dbReference>
<feature type="compositionally biased region" description="Acidic residues" evidence="7">
    <location>
        <begin position="479"/>
        <end position="493"/>
    </location>
</feature>
<dbReference type="CDD" id="cd13999">
    <property type="entry name" value="STKc_MAP3K-like"/>
    <property type="match status" value="1"/>
</dbReference>
<dbReference type="Pfam" id="PF07714">
    <property type="entry name" value="PK_Tyr_Ser-Thr"/>
    <property type="match status" value="1"/>
</dbReference>
<proteinExistence type="inferred from homology"/>
<evidence type="ECO:0000256" key="6">
    <source>
        <dbReference type="PROSITE-ProRule" id="PRU00023"/>
    </source>
</evidence>
<evidence type="ECO:0000256" key="4">
    <source>
        <dbReference type="ARBA" id="ARBA00022777"/>
    </source>
</evidence>
<feature type="repeat" description="ANK" evidence="6">
    <location>
        <begin position="350"/>
        <end position="383"/>
    </location>
</feature>
<feature type="repeat" description="ANK" evidence="6">
    <location>
        <begin position="189"/>
        <end position="222"/>
    </location>
</feature>
<protein>
    <submittedName>
        <fullName evidence="9">Ankyrin repeat-containing protein</fullName>
    </submittedName>
</protein>
<dbReference type="InterPro" id="IPR051681">
    <property type="entry name" value="Ser/Thr_Kinases-Pseudokinases"/>
</dbReference>
<feature type="compositionally biased region" description="Basic and acidic residues" evidence="7">
    <location>
        <begin position="462"/>
        <end position="478"/>
    </location>
</feature>
<dbReference type="InterPro" id="IPR000719">
    <property type="entry name" value="Prot_kinase_dom"/>
</dbReference>
<dbReference type="PROSITE" id="PS00108">
    <property type="entry name" value="PROTEIN_KINASE_ST"/>
    <property type="match status" value="1"/>
</dbReference>
<dbReference type="PROSITE" id="PS50297">
    <property type="entry name" value="ANK_REP_REGION"/>
    <property type="match status" value="6"/>
</dbReference>
<keyword evidence="3" id="KW-0547">Nucleotide-binding</keyword>
<dbReference type="PRINTS" id="PR00109">
    <property type="entry name" value="TYRKINASE"/>
</dbReference>
<feature type="repeat" description="ANK" evidence="6">
    <location>
        <begin position="222"/>
        <end position="255"/>
    </location>
</feature>
<dbReference type="SMART" id="SM00248">
    <property type="entry name" value="ANK"/>
    <property type="match status" value="10"/>
</dbReference>
<dbReference type="SMART" id="SM00220">
    <property type="entry name" value="S_TKc"/>
    <property type="match status" value="1"/>
</dbReference>
<keyword evidence="10" id="KW-1185">Reference proteome</keyword>
<gene>
    <name evidence="9" type="ORF">M0811_08255</name>
</gene>
<dbReference type="InterPro" id="IPR008271">
    <property type="entry name" value="Ser/Thr_kinase_AS"/>
</dbReference>
<feature type="compositionally biased region" description="Basic and acidic residues" evidence="7">
    <location>
        <begin position="494"/>
        <end position="505"/>
    </location>
</feature>
<dbReference type="InterPro" id="IPR001245">
    <property type="entry name" value="Ser-Thr/Tyr_kinase_cat_dom"/>
</dbReference>
<keyword evidence="4" id="KW-0418">Kinase</keyword>
<evidence type="ECO:0000313" key="9">
    <source>
        <dbReference type="EMBL" id="KAJ5073982.1"/>
    </source>
</evidence>
<evidence type="ECO:0000256" key="5">
    <source>
        <dbReference type="ARBA" id="ARBA00022840"/>
    </source>
</evidence>
<feature type="region of interest" description="Disordered" evidence="7">
    <location>
        <begin position="462"/>
        <end position="505"/>
    </location>
</feature>
<comment type="caution">
    <text evidence="9">The sequence shown here is derived from an EMBL/GenBank/DDBJ whole genome shotgun (WGS) entry which is preliminary data.</text>
</comment>
<dbReference type="OrthoDB" id="4062651at2759"/>
<dbReference type="Proteomes" id="UP001149090">
    <property type="component" value="Unassembled WGS sequence"/>
</dbReference>
<evidence type="ECO:0000256" key="2">
    <source>
        <dbReference type="ARBA" id="ARBA00022679"/>
    </source>
</evidence>
<feature type="repeat" description="ANK" evidence="6">
    <location>
        <begin position="318"/>
        <end position="351"/>
    </location>
</feature>
<dbReference type="EMBL" id="JAPDFW010000071">
    <property type="protein sequence ID" value="KAJ5073982.1"/>
    <property type="molecule type" value="Genomic_DNA"/>
</dbReference>
<feature type="domain" description="Protein kinase" evidence="8">
    <location>
        <begin position="518"/>
        <end position="771"/>
    </location>
</feature>
<evidence type="ECO:0000259" key="8">
    <source>
        <dbReference type="PROSITE" id="PS50011"/>
    </source>
</evidence>
<dbReference type="FunFam" id="3.30.200.20:FF:000180">
    <property type="entry name" value="serine/threonine-protein kinase STY46-like"/>
    <property type="match status" value="1"/>
</dbReference>
<dbReference type="GO" id="GO:0004674">
    <property type="term" value="F:protein serine/threonine kinase activity"/>
    <property type="evidence" value="ECO:0007669"/>
    <property type="project" value="TreeGrafter"/>
</dbReference>
<feature type="repeat" description="ANK" evidence="6">
    <location>
        <begin position="286"/>
        <end position="319"/>
    </location>
</feature>
<dbReference type="Gene3D" id="1.10.510.10">
    <property type="entry name" value="Transferase(Phosphotransferase) domain 1"/>
    <property type="match status" value="1"/>
</dbReference>
<organism evidence="9 10">
    <name type="scientific">Anaeramoeba ignava</name>
    <name type="common">Anaerobic marine amoeba</name>
    <dbReference type="NCBI Taxonomy" id="1746090"/>
    <lineage>
        <taxon>Eukaryota</taxon>
        <taxon>Metamonada</taxon>
        <taxon>Anaeramoebidae</taxon>
        <taxon>Anaeramoeba</taxon>
    </lineage>
</organism>
<accession>A0A9Q0LJD1</accession>
<evidence type="ECO:0000256" key="7">
    <source>
        <dbReference type="SAM" id="MobiDB-lite"/>
    </source>
</evidence>
<dbReference type="PROSITE" id="PS50088">
    <property type="entry name" value="ANK_REPEAT"/>
    <property type="match status" value="9"/>
</dbReference>
<evidence type="ECO:0000256" key="1">
    <source>
        <dbReference type="ARBA" id="ARBA00005843"/>
    </source>
</evidence>
<keyword evidence="5" id="KW-0067">ATP-binding</keyword>
<feature type="repeat" description="ANK" evidence="6">
    <location>
        <begin position="34"/>
        <end position="67"/>
    </location>
</feature>
<comment type="similarity">
    <text evidence="1">Belongs to the protein kinase superfamily. TKL Ser/Thr protein kinase family.</text>
</comment>
<dbReference type="PANTHER" id="PTHR44329">
    <property type="entry name" value="SERINE/THREONINE-PROTEIN KINASE TNNI3K-RELATED"/>
    <property type="match status" value="1"/>
</dbReference>
<reference evidence="9" key="1">
    <citation type="submission" date="2022-10" db="EMBL/GenBank/DDBJ databases">
        <title>Novel sulphate-reducing endosymbionts in the free-living metamonad Anaeramoeba.</title>
        <authorList>
            <person name="Jerlstrom-Hultqvist J."/>
            <person name="Cepicka I."/>
            <person name="Gallot-Lavallee L."/>
            <person name="Salas-Leiva D."/>
            <person name="Curtis B.A."/>
            <person name="Zahonova K."/>
            <person name="Pipaliya S."/>
            <person name="Dacks J."/>
            <person name="Roger A.J."/>
        </authorList>
    </citation>
    <scope>NUCLEOTIDE SEQUENCE</scope>
    <source>
        <strain evidence="9">BMAN</strain>
    </source>
</reference>
<feature type="repeat" description="ANK" evidence="6">
    <location>
        <begin position="254"/>
        <end position="287"/>
    </location>
</feature>
<dbReference type="PANTHER" id="PTHR44329:SF288">
    <property type="entry name" value="MITOGEN-ACTIVATED PROTEIN KINASE KINASE KINASE 20"/>
    <property type="match status" value="1"/>
</dbReference>
<dbReference type="InterPro" id="IPR002110">
    <property type="entry name" value="Ankyrin_rpt"/>
</dbReference>
<dbReference type="PROSITE" id="PS50011">
    <property type="entry name" value="PROTEIN_KINASE_DOM"/>
    <property type="match status" value="1"/>
</dbReference>
<sequence>MSIFKSILKGDSKSVKKYLSGGFLRKKGSANKLGNNTPLHYAFQQFYNQEIVESLIEAGANPNAQNGTTPFHLACYTKVSKDIIKSLIQHGADTKIKDGNTPLHFACSTLPLFRRSATTALTQYVQKLTAKLNLFQLPTEEIIQLLIDSGADVNLANLNTPLHLACIDKASIEILQDIIKAGADTNAKNGSTPLHLCCEKPIDLASVQLFLKSGADPNLLNKGYSAFHLVCTNDPKIPLIQIFLDSGADVNNKTGETALHILFKKSITLDVIKLILSKNPDLKAIDNNSILHFAVKYQTNSDVIEEILKAGAFIEAKDQLTPLHAACIARADHEIIKLLIENKANIQAIDGNTPLHYACRFKLSIETIKLLLDSGAYMYCKNRKMPYDFATKEVQKFFDDFPKEKEMAMQNQIKSLKQTEYKARQQEHQLKELQRQLQIKDQRLKAQLEKLRQRDEEFEKLKNSFREQKENENKKSNESDDLEFDSDLEPESSDNEKEKGNQVEDKQLGEKKIVYEDIEILNYVAKGSFKEVWHGTWLGLDVAVLKLLTGPQMSKEEIDDFNNELNMLSKLSHPNIVQFIGSCTTEPNMALVMEYCSGGSLYSYLHSETPISDEKKLAFSLDITKGVMYLHANNIIHRDLKSPNILLDKNENAKITDFGLSKTIDSTRNQLNTFVGTVNWMAPEVMSGEKYSFPADIYALGMILWEIQSRETPFEGFTVAQVTLKVVIHNDRPPLPENGFLNHVISECFQKDPEKRPTIKEVFKLLKDIKI</sequence>
<feature type="repeat" description="ANK" evidence="6">
    <location>
        <begin position="157"/>
        <end position="190"/>
    </location>
</feature>
<evidence type="ECO:0000313" key="10">
    <source>
        <dbReference type="Proteomes" id="UP001149090"/>
    </source>
</evidence>
<dbReference type="SUPFAM" id="SSF56112">
    <property type="entry name" value="Protein kinase-like (PK-like)"/>
    <property type="match status" value="1"/>
</dbReference>
<dbReference type="SUPFAM" id="SSF48403">
    <property type="entry name" value="Ankyrin repeat"/>
    <property type="match status" value="1"/>
</dbReference>
<dbReference type="AlphaFoldDB" id="A0A9Q0LJD1"/>
<dbReference type="InterPro" id="IPR011009">
    <property type="entry name" value="Kinase-like_dom_sf"/>
</dbReference>
<dbReference type="InterPro" id="IPR036770">
    <property type="entry name" value="Ankyrin_rpt-contain_sf"/>
</dbReference>
<dbReference type="Pfam" id="PF12796">
    <property type="entry name" value="Ank_2"/>
    <property type="match status" value="3"/>
</dbReference>
<evidence type="ECO:0000256" key="3">
    <source>
        <dbReference type="ARBA" id="ARBA00022741"/>
    </source>
</evidence>
<keyword evidence="2" id="KW-0808">Transferase</keyword>